<sequence>MYRLTYAEVAAGKKPAPARTRTLHTNELLEAILSKLPPKDLLVLQRVDKCWRDTISIIRKTSRFRQAMFHEPEPRDIRMAMTYTPTLCFQKDCTTCPHYEVLARMPIAEVSQNVPHLVEARANSLLLMPPRTAIPIDNRADPRARTRFTFSRSTFKRLLRVGEHNPCWSMFLTNPPSTGLRCGLYQSPSSMIISFRDVFVNDGVRAKDVISCMKDLRMGSEAMLANNVCVSIWFEDLRSTDGSKLIVIDDQDVRLIETRVRKAKASPSTALVFNVHTDPNNFDQVDDGVPTPFNFRSPCNFRP</sequence>
<dbReference type="OrthoDB" id="3800738at2759"/>
<dbReference type="InterPro" id="IPR036047">
    <property type="entry name" value="F-box-like_dom_sf"/>
</dbReference>
<dbReference type="SUPFAM" id="SSF81383">
    <property type="entry name" value="F-box domain"/>
    <property type="match status" value="1"/>
</dbReference>
<name>A0A9Q9AIJ4_9PEZI</name>
<evidence type="ECO:0000313" key="2">
    <source>
        <dbReference type="Proteomes" id="UP001056384"/>
    </source>
</evidence>
<dbReference type="AlphaFoldDB" id="A0A9Q9AIJ4"/>
<gene>
    <name evidence="1" type="ORF">Slin15195_G032460</name>
</gene>
<accession>A0A9Q9AIJ4</accession>
<organism evidence="1 2">
    <name type="scientific">Septoria linicola</name>
    <dbReference type="NCBI Taxonomy" id="215465"/>
    <lineage>
        <taxon>Eukaryota</taxon>
        <taxon>Fungi</taxon>
        <taxon>Dikarya</taxon>
        <taxon>Ascomycota</taxon>
        <taxon>Pezizomycotina</taxon>
        <taxon>Dothideomycetes</taxon>
        <taxon>Dothideomycetidae</taxon>
        <taxon>Mycosphaerellales</taxon>
        <taxon>Mycosphaerellaceae</taxon>
        <taxon>Septoria</taxon>
    </lineage>
</organism>
<keyword evidence="2" id="KW-1185">Reference proteome</keyword>
<dbReference type="EMBL" id="CP099419">
    <property type="protein sequence ID" value="USW49927.1"/>
    <property type="molecule type" value="Genomic_DNA"/>
</dbReference>
<dbReference type="CDD" id="cd09917">
    <property type="entry name" value="F-box_SF"/>
    <property type="match status" value="1"/>
</dbReference>
<reference evidence="1" key="1">
    <citation type="submission" date="2022-06" db="EMBL/GenBank/DDBJ databases">
        <title>Complete genome sequences of two strains of the flax pathogen Septoria linicola.</title>
        <authorList>
            <person name="Lapalu N."/>
            <person name="Simon A."/>
            <person name="Demenou B."/>
            <person name="Paumier D."/>
            <person name="Guillot M.-P."/>
            <person name="Gout L."/>
            <person name="Valade R."/>
        </authorList>
    </citation>
    <scope>NUCLEOTIDE SEQUENCE</scope>
    <source>
        <strain evidence="1">SE15195</strain>
    </source>
</reference>
<dbReference type="Proteomes" id="UP001056384">
    <property type="component" value="Chromosome 2"/>
</dbReference>
<protein>
    <submittedName>
        <fullName evidence="1">F-box domain-containing protein</fullName>
    </submittedName>
</protein>
<evidence type="ECO:0000313" key="1">
    <source>
        <dbReference type="EMBL" id="USW49927.1"/>
    </source>
</evidence>
<proteinExistence type="predicted"/>